<sequence>MKKTGCNGRVGKSIDKDETAHVTVLAIGIERNCAIEIDIADADFVQLKRASSNMFKRIDVHLVLRLRQGRAHCSSTDLEQIWSARKHLVVVHPDDVCLKLISNGRGRKRCCNDVTTTDVDFISKGDRDGLAGNGFI</sequence>
<gene>
    <name evidence="1" type="ORF">UFOPK2000_01489</name>
</gene>
<evidence type="ECO:0000313" key="1">
    <source>
        <dbReference type="EMBL" id="CAB4642077.1"/>
    </source>
</evidence>
<name>A0A6J6JXG5_9ZZZZ</name>
<proteinExistence type="predicted"/>
<protein>
    <submittedName>
        <fullName evidence="1">Unannotated protein</fullName>
    </submittedName>
</protein>
<dbReference type="AlphaFoldDB" id="A0A6J6JXG5"/>
<reference evidence="1" key="1">
    <citation type="submission" date="2020-05" db="EMBL/GenBank/DDBJ databases">
        <authorList>
            <person name="Chiriac C."/>
            <person name="Salcher M."/>
            <person name="Ghai R."/>
            <person name="Kavagutti S V."/>
        </authorList>
    </citation>
    <scope>NUCLEOTIDE SEQUENCE</scope>
</reference>
<dbReference type="EMBL" id="CAEZVK010000222">
    <property type="protein sequence ID" value="CAB4642077.1"/>
    <property type="molecule type" value="Genomic_DNA"/>
</dbReference>
<organism evidence="1">
    <name type="scientific">freshwater metagenome</name>
    <dbReference type="NCBI Taxonomy" id="449393"/>
    <lineage>
        <taxon>unclassified sequences</taxon>
        <taxon>metagenomes</taxon>
        <taxon>ecological metagenomes</taxon>
    </lineage>
</organism>
<accession>A0A6J6JXG5</accession>